<dbReference type="InterPro" id="IPR011009">
    <property type="entry name" value="Kinase-like_dom_sf"/>
</dbReference>
<dbReference type="InterPro" id="IPR000719">
    <property type="entry name" value="Prot_kinase_dom"/>
</dbReference>
<gene>
    <name evidence="3" type="ORF">ACFL6M_05450</name>
</gene>
<evidence type="ECO:0000313" key="4">
    <source>
        <dbReference type="Proteomes" id="UP001593833"/>
    </source>
</evidence>
<evidence type="ECO:0000313" key="3">
    <source>
        <dbReference type="EMBL" id="MFC1573027.1"/>
    </source>
</evidence>
<dbReference type="PANTHER" id="PTHR24348">
    <property type="entry name" value="SERINE/THREONINE-PROTEIN KINASE UNC-51-RELATED"/>
    <property type="match status" value="1"/>
</dbReference>
<dbReference type="GO" id="GO:0016301">
    <property type="term" value="F:kinase activity"/>
    <property type="evidence" value="ECO:0007669"/>
    <property type="project" value="UniProtKB-KW"/>
</dbReference>
<feature type="domain" description="Protein kinase" evidence="2">
    <location>
        <begin position="25"/>
        <end position="302"/>
    </location>
</feature>
<evidence type="ECO:0000256" key="1">
    <source>
        <dbReference type="SAM" id="MobiDB-lite"/>
    </source>
</evidence>
<evidence type="ECO:0000259" key="2">
    <source>
        <dbReference type="PROSITE" id="PS50011"/>
    </source>
</evidence>
<dbReference type="SUPFAM" id="SSF56112">
    <property type="entry name" value="Protein kinase-like (PK-like)"/>
    <property type="match status" value="2"/>
</dbReference>
<dbReference type="Gene3D" id="1.10.510.10">
    <property type="entry name" value="Transferase(Phosphotransferase) domain 1"/>
    <property type="match status" value="2"/>
</dbReference>
<dbReference type="Pfam" id="PF00069">
    <property type="entry name" value="Pkinase"/>
    <property type="match status" value="2"/>
</dbReference>
<sequence>MPADQGPSYGGSLPEIASGTLIDNYRVIKSIAKGSLYQAYLAEHRVFKRQAVLIRSGWAKDTRARFQRWLEIMAVLDHPNIVMLLDCGEYKGHPYGILKHIEGRGLPDLLRSGREFDLLTVLKLFRTLASALAHCHENGVAHRVLHPTSIIVDSSGVPFLTGFLTAASLHGDPLDSSGYPLNPWLTPPEVWRYRSEIKEGWKPTKFSLALTDIWAVGLNLHWLITRKDMFPPISSDLQPKQELERLRFIEQTTTSEDPIDLSALDGKVPDPVRLLIAKCLLKNPRSRYQDGRQLEQALDALIDNLERTSGQLGTMMPTPGANLLLYSEPATGEGTGRYMELHILRHVGSGTFAEVFAASVANHGVQSAPRQEGPQTESPALALKILKHEFVTSSQAIERFKREARFLSQVDSPYVVKIHGFGRFGRSFFLAMDFLGGMTLRSLIESTGSRSVKHARDLLVQILQGLAAIHARGLIHRDIKPDNLVLAAGVEKIAIADFGLVHAAEATRLTATGHMCGTPAYAAPEQFLGRPLSPATDLYSTGIVLYELLTGRRPFEAHSVASLIQKIIYESPIPAKEHYPDIAPSVESVLIKSIARDPQDRFATSEEFLESLSNDAFDDDTHVSSATDTEIIDTHPSPKPRPC</sequence>
<comment type="caution">
    <text evidence="3">The sequence shown here is derived from an EMBL/GenBank/DDBJ whole genome shotgun (WGS) entry which is preliminary data.</text>
</comment>
<dbReference type="EMBL" id="JBHPKH010000063">
    <property type="protein sequence ID" value="MFC1573027.1"/>
    <property type="molecule type" value="Genomic_DNA"/>
</dbReference>
<dbReference type="Proteomes" id="UP001593833">
    <property type="component" value="Unassembled WGS sequence"/>
</dbReference>
<dbReference type="CDD" id="cd14014">
    <property type="entry name" value="STKc_PknB_like"/>
    <property type="match status" value="1"/>
</dbReference>
<dbReference type="InterPro" id="IPR045269">
    <property type="entry name" value="Atg1-like"/>
</dbReference>
<keyword evidence="4" id="KW-1185">Reference proteome</keyword>
<keyword evidence="3" id="KW-0808">Transferase</keyword>
<protein>
    <submittedName>
        <fullName evidence="3">Protein kinase</fullName>
    </submittedName>
</protein>
<name>A0ABV6YL28_UNCEI</name>
<accession>A0ABV6YL28</accession>
<dbReference type="InterPro" id="IPR008271">
    <property type="entry name" value="Ser/Thr_kinase_AS"/>
</dbReference>
<dbReference type="PROSITE" id="PS50011">
    <property type="entry name" value="PROTEIN_KINASE_DOM"/>
    <property type="match status" value="2"/>
</dbReference>
<dbReference type="SMART" id="SM00220">
    <property type="entry name" value="S_TKc"/>
    <property type="match status" value="2"/>
</dbReference>
<proteinExistence type="predicted"/>
<feature type="domain" description="Protein kinase" evidence="2">
    <location>
        <begin position="341"/>
        <end position="617"/>
    </location>
</feature>
<keyword evidence="3" id="KW-0418">Kinase</keyword>
<dbReference type="PROSITE" id="PS00108">
    <property type="entry name" value="PROTEIN_KINASE_ST"/>
    <property type="match status" value="1"/>
</dbReference>
<reference evidence="3 4" key="1">
    <citation type="submission" date="2024-09" db="EMBL/GenBank/DDBJ databases">
        <authorList>
            <person name="D'Angelo T."/>
        </authorList>
    </citation>
    <scope>NUCLEOTIDE SEQUENCE [LARGE SCALE GENOMIC DNA]</scope>
    <source>
        <strain evidence="3">SAG AM-320-E07</strain>
    </source>
</reference>
<dbReference type="Gene3D" id="3.30.200.20">
    <property type="entry name" value="Phosphorylase Kinase, domain 1"/>
    <property type="match status" value="1"/>
</dbReference>
<organism evidence="3 4">
    <name type="scientific">Eiseniibacteriota bacterium</name>
    <dbReference type="NCBI Taxonomy" id="2212470"/>
    <lineage>
        <taxon>Bacteria</taxon>
        <taxon>Candidatus Eiseniibacteriota</taxon>
    </lineage>
</organism>
<feature type="region of interest" description="Disordered" evidence="1">
    <location>
        <begin position="614"/>
        <end position="643"/>
    </location>
</feature>